<keyword evidence="3" id="KW-1185">Reference proteome</keyword>
<comment type="caution">
    <text evidence="2">The sequence shown here is derived from an EMBL/GenBank/DDBJ whole genome shotgun (WGS) entry which is preliminary data.</text>
</comment>
<evidence type="ECO:0000313" key="2">
    <source>
        <dbReference type="EMBL" id="CAH0369153.1"/>
    </source>
</evidence>
<protein>
    <submittedName>
        <fullName evidence="2">Uncharacterized protein</fullName>
    </submittedName>
</protein>
<dbReference type="AlphaFoldDB" id="A0A8J2SFS0"/>
<proteinExistence type="predicted"/>
<dbReference type="EMBL" id="CAKKNE010000002">
    <property type="protein sequence ID" value="CAH0369153.1"/>
    <property type="molecule type" value="Genomic_DNA"/>
</dbReference>
<evidence type="ECO:0000256" key="1">
    <source>
        <dbReference type="SAM" id="SignalP"/>
    </source>
</evidence>
<feature type="chain" id="PRO_5035221737" evidence="1">
    <location>
        <begin position="20"/>
        <end position="246"/>
    </location>
</feature>
<name>A0A8J2SFS0_9STRA</name>
<evidence type="ECO:0000313" key="3">
    <source>
        <dbReference type="Proteomes" id="UP000789595"/>
    </source>
</evidence>
<organism evidence="2 3">
    <name type="scientific">Pelagomonas calceolata</name>
    <dbReference type="NCBI Taxonomy" id="35677"/>
    <lineage>
        <taxon>Eukaryota</taxon>
        <taxon>Sar</taxon>
        <taxon>Stramenopiles</taxon>
        <taxon>Ochrophyta</taxon>
        <taxon>Pelagophyceae</taxon>
        <taxon>Pelagomonadales</taxon>
        <taxon>Pelagomonadaceae</taxon>
        <taxon>Pelagomonas</taxon>
    </lineage>
</organism>
<sequence length="246" mass="27158">MHWMLAALAATAAFQPPQAQLTPRRPRATSAADEEGWRFEGRFVFAPQLVRVPDDPPDAYIVNVFGWTLGGVVALQYDSSLVGPYLEFVEMGALVVRNGCIGQWGARLLVSNEEAKEACEDVWRVPAGTRSLNYIDEGGTLVVEGDDDSSKIHGWSRVKGGLRLFGWRSPALPVLWTPQIKALWAPVKLPSSRNVDLDVHVLGLSATSIALRRFRDDRDVDRIPLGFCVAADGLRIDIAPWRGDRL</sequence>
<reference evidence="2" key="1">
    <citation type="submission" date="2021-11" db="EMBL/GenBank/DDBJ databases">
        <authorList>
            <consortium name="Genoscope - CEA"/>
            <person name="William W."/>
        </authorList>
    </citation>
    <scope>NUCLEOTIDE SEQUENCE</scope>
</reference>
<feature type="signal peptide" evidence="1">
    <location>
        <begin position="1"/>
        <end position="19"/>
    </location>
</feature>
<dbReference type="Proteomes" id="UP000789595">
    <property type="component" value="Unassembled WGS sequence"/>
</dbReference>
<accession>A0A8J2SFS0</accession>
<gene>
    <name evidence="2" type="ORF">PECAL_2P22630</name>
</gene>
<keyword evidence="1" id="KW-0732">Signal</keyword>
<dbReference type="OrthoDB" id="9970474at2759"/>